<dbReference type="GO" id="GO:0043137">
    <property type="term" value="P:DNA replication, removal of RNA primer"/>
    <property type="evidence" value="ECO:0007669"/>
    <property type="project" value="TreeGrafter"/>
</dbReference>
<dbReference type="PROSITE" id="PS50879">
    <property type="entry name" value="RNASE_H_1"/>
    <property type="match status" value="1"/>
</dbReference>
<reference evidence="12 13" key="1">
    <citation type="submission" date="2015-08" db="EMBL/GenBank/DDBJ databases">
        <title>Genomic sequence of Lactobacillus heilongjiangensis DSM 28069, isolated from Chinese traditional pickle.</title>
        <authorList>
            <person name="Jiang X."/>
            <person name="Zheng B."/>
            <person name="Cheng H."/>
        </authorList>
    </citation>
    <scope>NUCLEOTIDE SEQUENCE [LARGE SCALE GENOMIC DNA]</scope>
    <source>
        <strain evidence="12 13">DSM 28069</strain>
    </source>
</reference>
<dbReference type="InterPro" id="IPR009027">
    <property type="entry name" value="Ribosomal_bL9/RNase_H1_N"/>
</dbReference>
<evidence type="ECO:0000259" key="11">
    <source>
        <dbReference type="PROSITE" id="PS50879"/>
    </source>
</evidence>
<dbReference type="AlphaFoldDB" id="A0A0K2L9Q2"/>
<evidence type="ECO:0000256" key="4">
    <source>
        <dbReference type="ARBA" id="ARBA00011245"/>
    </source>
</evidence>
<accession>A0A0K2L9Q2</accession>
<dbReference type="Pfam" id="PF01693">
    <property type="entry name" value="Cauli_VI"/>
    <property type="match status" value="1"/>
</dbReference>
<dbReference type="InterPro" id="IPR011320">
    <property type="entry name" value="RNase_H1_N"/>
</dbReference>
<dbReference type="EC" id="3.1.26.4" evidence="5"/>
<dbReference type="SUPFAM" id="SSF53098">
    <property type="entry name" value="Ribonuclease H-like"/>
    <property type="match status" value="1"/>
</dbReference>
<dbReference type="GO" id="GO:0004523">
    <property type="term" value="F:RNA-DNA hybrid ribonuclease activity"/>
    <property type="evidence" value="ECO:0007669"/>
    <property type="project" value="UniProtKB-EC"/>
</dbReference>
<evidence type="ECO:0000256" key="1">
    <source>
        <dbReference type="ARBA" id="ARBA00000077"/>
    </source>
</evidence>
<evidence type="ECO:0000313" key="12">
    <source>
        <dbReference type="EMBL" id="ALB28032.1"/>
    </source>
</evidence>
<comment type="subunit">
    <text evidence="4">Monomer.</text>
</comment>
<dbReference type="FunFam" id="3.40.970.10:FF:000001">
    <property type="entry name" value="Ribonuclease H1"/>
    <property type="match status" value="1"/>
</dbReference>
<protein>
    <recommendedName>
        <fullName evidence="5">ribonuclease H</fullName>
        <ecNumber evidence="5">3.1.26.4</ecNumber>
    </recommendedName>
</protein>
<evidence type="ECO:0000256" key="7">
    <source>
        <dbReference type="ARBA" id="ARBA00022723"/>
    </source>
</evidence>
<feature type="domain" description="RNase H type-1" evidence="11">
    <location>
        <begin position="77"/>
        <end position="234"/>
    </location>
</feature>
<evidence type="ECO:0000313" key="13">
    <source>
        <dbReference type="Proteomes" id="UP000061546"/>
    </source>
</evidence>
<evidence type="ECO:0000256" key="2">
    <source>
        <dbReference type="ARBA" id="ARBA00001946"/>
    </source>
</evidence>
<comment type="cofactor">
    <cofactor evidence="2">
        <name>Mg(2+)</name>
        <dbReference type="ChEBI" id="CHEBI:18420"/>
    </cofactor>
</comment>
<dbReference type="InterPro" id="IPR017067">
    <property type="entry name" value="RNase_H1_euk"/>
</dbReference>
<dbReference type="Proteomes" id="UP000061546">
    <property type="component" value="Chromosome"/>
</dbReference>
<keyword evidence="13" id="KW-1185">Reference proteome</keyword>
<evidence type="ECO:0000256" key="5">
    <source>
        <dbReference type="ARBA" id="ARBA00012180"/>
    </source>
</evidence>
<dbReference type="Gene3D" id="3.40.970.10">
    <property type="entry name" value="Ribonuclease H1, N-terminal domain"/>
    <property type="match status" value="1"/>
</dbReference>
<keyword evidence="10" id="KW-0460">Magnesium</keyword>
<organism evidence="12 13">
    <name type="scientific">Companilactobacillus heilongjiangensis</name>
    <dbReference type="NCBI Taxonomy" id="1074467"/>
    <lineage>
        <taxon>Bacteria</taxon>
        <taxon>Bacillati</taxon>
        <taxon>Bacillota</taxon>
        <taxon>Bacilli</taxon>
        <taxon>Lactobacillales</taxon>
        <taxon>Lactobacillaceae</taxon>
        <taxon>Companilactobacillus</taxon>
    </lineage>
</organism>
<dbReference type="InterPro" id="IPR050092">
    <property type="entry name" value="RNase_H"/>
</dbReference>
<comment type="catalytic activity">
    <reaction evidence="1">
        <text>Endonucleolytic cleavage to 5'-phosphomonoester.</text>
        <dbReference type="EC" id="3.1.26.4"/>
    </reaction>
</comment>
<dbReference type="GO" id="GO:0000287">
    <property type="term" value="F:magnesium ion binding"/>
    <property type="evidence" value="ECO:0007669"/>
    <property type="project" value="InterPro"/>
</dbReference>
<dbReference type="PANTHER" id="PTHR10642">
    <property type="entry name" value="RIBONUCLEASE H1"/>
    <property type="match status" value="1"/>
</dbReference>
<evidence type="ECO:0000256" key="3">
    <source>
        <dbReference type="ARBA" id="ARBA00005300"/>
    </source>
</evidence>
<dbReference type="SUPFAM" id="SSF55658">
    <property type="entry name" value="L9 N-domain-like"/>
    <property type="match status" value="1"/>
</dbReference>
<dbReference type="Pfam" id="PF00075">
    <property type="entry name" value="RNase_H"/>
    <property type="match status" value="1"/>
</dbReference>
<dbReference type="InterPro" id="IPR037056">
    <property type="entry name" value="RNase_H1_N_sf"/>
</dbReference>
<dbReference type="Gene3D" id="3.30.420.10">
    <property type="entry name" value="Ribonuclease H-like superfamily/Ribonuclease H"/>
    <property type="match status" value="1"/>
</dbReference>
<dbReference type="PANTHER" id="PTHR10642:SF26">
    <property type="entry name" value="RIBONUCLEASE H1"/>
    <property type="match status" value="1"/>
</dbReference>
<gene>
    <name evidence="12" type="ORF">JP39_00815</name>
</gene>
<dbReference type="PIRSF" id="PIRSF036852">
    <property type="entry name" value="Ribonuclease_H1_euk"/>
    <property type="match status" value="1"/>
</dbReference>
<evidence type="ECO:0000256" key="6">
    <source>
        <dbReference type="ARBA" id="ARBA00022722"/>
    </source>
</evidence>
<sequence>MQKFYAVRRGKKPGIYLTWAECKAQVDGFAGARYKSFPDRAQAEAFLGGKDSYVKSTTNQKSKPQAKASKKTVSDIKDFDTVVYTDGGSRNHGNFKGGHVKTTDKGAWAYHISNHDEVFEGTAGEFGVTNNRMEIMALIQSIKRLNELKINQQNTIFVLDSQYVLNAITKNWLTGWKKRGYKKADGSVPVNVELWKELDGLLPTVPTKTFEWTKGHATNIGNNRVDELLNETMDKM</sequence>
<name>A0A0K2L9Q2_9LACO</name>
<dbReference type="InterPro" id="IPR012337">
    <property type="entry name" value="RNaseH-like_sf"/>
</dbReference>
<dbReference type="InterPro" id="IPR002156">
    <property type="entry name" value="RNaseH_domain"/>
</dbReference>
<evidence type="ECO:0000256" key="9">
    <source>
        <dbReference type="ARBA" id="ARBA00022801"/>
    </source>
</evidence>
<dbReference type="EMBL" id="CP012559">
    <property type="protein sequence ID" value="ALB28032.1"/>
    <property type="molecule type" value="Genomic_DNA"/>
</dbReference>
<evidence type="ECO:0000256" key="8">
    <source>
        <dbReference type="ARBA" id="ARBA00022759"/>
    </source>
</evidence>
<keyword evidence="8" id="KW-0255">Endonuclease</keyword>
<dbReference type="KEGG" id="lhi:JP39_00815"/>
<keyword evidence="7" id="KW-0479">Metal-binding</keyword>
<dbReference type="CDD" id="cd09278">
    <property type="entry name" value="RNase_HI_prokaryote_like"/>
    <property type="match status" value="1"/>
</dbReference>
<comment type="similarity">
    <text evidence="3">Belongs to the RNase H family.</text>
</comment>
<dbReference type="OrthoDB" id="9811552at2"/>
<dbReference type="STRING" id="1074467.JP39_00815"/>
<keyword evidence="9" id="KW-0378">Hydrolase</keyword>
<dbReference type="InterPro" id="IPR022892">
    <property type="entry name" value="RNaseHI"/>
</dbReference>
<evidence type="ECO:0000256" key="10">
    <source>
        <dbReference type="ARBA" id="ARBA00022842"/>
    </source>
</evidence>
<dbReference type="InterPro" id="IPR036397">
    <property type="entry name" value="RNaseH_sf"/>
</dbReference>
<dbReference type="GO" id="GO:0003676">
    <property type="term" value="F:nucleic acid binding"/>
    <property type="evidence" value="ECO:0007669"/>
    <property type="project" value="InterPro"/>
</dbReference>
<keyword evidence="6" id="KW-0540">Nuclease</keyword>
<dbReference type="RefSeq" id="WP_041500994.1">
    <property type="nucleotide sequence ID" value="NZ_BJDV01000009.1"/>
</dbReference>
<proteinExistence type="inferred from homology"/>